<dbReference type="GO" id="GO:0070525">
    <property type="term" value="P:tRNA threonylcarbamoyladenosine metabolic process"/>
    <property type="evidence" value="ECO:0007669"/>
    <property type="project" value="TreeGrafter"/>
</dbReference>
<evidence type="ECO:0000313" key="9">
    <source>
        <dbReference type="Proteomes" id="UP001485043"/>
    </source>
</evidence>
<reference evidence="8 9" key="1">
    <citation type="journal article" date="2024" name="Nat. Commun.">
        <title>Phylogenomics reveals the evolutionary origins of lichenization in chlorophyte algae.</title>
        <authorList>
            <person name="Puginier C."/>
            <person name="Libourel C."/>
            <person name="Otte J."/>
            <person name="Skaloud P."/>
            <person name="Haon M."/>
            <person name="Grisel S."/>
            <person name="Petersen M."/>
            <person name="Berrin J.G."/>
            <person name="Delaux P.M."/>
            <person name="Dal Grande F."/>
            <person name="Keller J."/>
        </authorList>
    </citation>
    <scope>NUCLEOTIDE SEQUENCE [LARGE SCALE GENOMIC DNA]</scope>
    <source>
        <strain evidence="8 9">SAG 2523</strain>
    </source>
</reference>
<dbReference type="EC" id="2.7.11.1" evidence="1"/>
<keyword evidence="9" id="KW-1185">Reference proteome</keyword>
<dbReference type="GO" id="GO:0005829">
    <property type="term" value="C:cytosol"/>
    <property type="evidence" value="ECO:0007669"/>
    <property type="project" value="TreeGrafter"/>
</dbReference>
<evidence type="ECO:0000256" key="5">
    <source>
        <dbReference type="ARBA" id="ARBA00022840"/>
    </source>
</evidence>
<evidence type="ECO:0000256" key="6">
    <source>
        <dbReference type="ARBA" id="ARBA00047899"/>
    </source>
</evidence>
<keyword evidence="3" id="KW-0547">Nucleotide-binding</keyword>
<dbReference type="GO" id="GO:0005634">
    <property type="term" value="C:nucleus"/>
    <property type="evidence" value="ECO:0007669"/>
    <property type="project" value="TreeGrafter"/>
</dbReference>
<dbReference type="PANTHER" id="PTHR12209">
    <property type="entry name" value="NON-SPECIFIC SERINE/THREONINE PROTEIN KINASE"/>
    <property type="match status" value="1"/>
</dbReference>
<protein>
    <recommendedName>
        <fullName evidence="1">non-specific serine/threonine protein kinase</fullName>
        <ecNumber evidence="1">2.7.11.1</ecNumber>
    </recommendedName>
</protein>
<evidence type="ECO:0000313" key="8">
    <source>
        <dbReference type="EMBL" id="KAK9839393.1"/>
    </source>
</evidence>
<evidence type="ECO:0000256" key="3">
    <source>
        <dbReference type="ARBA" id="ARBA00022741"/>
    </source>
</evidence>
<dbReference type="AlphaFoldDB" id="A0AAW1RZW1"/>
<feature type="non-terminal residue" evidence="8">
    <location>
        <position position="64"/>
    </location>
</feature>
<sequence>MDVPASAPDAEAEFLDCRLISQGAEAKLWQTPFLGRQAVLKQRFSKKYRHPTLDTKLTNTRLKQ</sequence>
<dbReference type="GO" id="GO:0005524">
    <property type="term" value="F:ATP binding"/>
    <property type="evidence" value="ECO:0007669"/>
    <property type="project" value="UniProtKB-KW"/>
</dbReference>
<comment type="catalytic activity">
    <reaction evidence="6">
        <text>L-threonyl-[protein] + ATP = O-phospho-L-threonyl-[protein] + ADP + H(+)</text>
        <dbReference type="Rhea" id="RHEA:46608"/>
        <dbReference type="Rhea" id="RHEA-COMP:11060"/>
        <dbReference type="Rhea" id="RHEA-COMP:11605"/>
        <dbReference type="ChEBI" id="CHEBI:15378"/>
        <dbReference type="ChEBI" id="CHEBI:30013"/>
        <dbReference type="ChEBI" id="CHEBI:30616"/>
        <dbReference type="ChEBI" id="CHEBI:61977"/>
        <dbReference type="ChEBI" id="CHEBI:456216"/>
        <dbReference type="EC" id="2.7.11.1"/>
    </reaction>
</comment>
<dbReference type="GO" id="GO:0004674">
    <property type="term" value="F:protein serine/threonine kinase activity"/>
    <property type="evidence" value="ECO:0007669"/>
    <property type="project" value="UniProtKB-EC"/>
</dbReference>
<gene>
    <name evidence="8" type="ORF">WJX84_004422</name>
</gene>
<evidence type="ECO:0000256" key="4">
    <source>
        <dbReference type="ARBA" id="ARBA00022777"/>
    </source>
</evidence>
<organism evidence="8 9">
    <name type="scientific">Apatococcus fuscideae</name>
    <dbReference type="NCBI Taxonomy" id="2026836"/>
    <lineage>
        <taxon>Eukaryota</taxon>
        <taxon>Viridiplantae</taxon>
        <taxon>Chlorophyta</taxon>
        <taxon>core chlorophytes</taxon>
        <taxon>Trebouxiophyceae</taxon>
        <taxon>Chlorellales</taxon>
        <taxon>Chlorellaceae</taxon>
        <taxon>Apatococcus</taxon>
    </lineage>
</organism>
<keyword evidence="4" id="KW-0418">Kinase</keyword>
<evidence type="ECO:0000256" key="1">
    <source>
        <dbReference type="ARBA" id="ARBA00012513"/>
    </source>
</evidence>
<accession>A0AAW1RZW1</accession>
<dbReference type="PANTHER" id="PTHR12209:SF0">
    <property type="entry name" value="EKC_KEOPS COMPLEX SUBUNIT TP53RK"/>
    <property type="match status" value="1"/>
</dbReference>
<evidence type="ECO:0000256" key="7">
    <source>
        <dbReference type="ARBA" id="ARBA00048679"/>
    </source>
</evidence>
<keyword evidence="5" id="KW-0067">ATP-binding</keyword>
<dbReference type="GO" id="GO:0000408">
    <property type="term" value="C:EKC/KEOPS complex"/>
    <property type="evidence" value="ECO:0007669"/>
    <property type="project" value="TreeGrafter"/>
</dbReference>
<comment type="catalytic activity">
    <reaction evidence="7">
        <text>L-seryl-[protein] + ATP = O-phospho-L-seryl-[protein] + ADP + H(+)</text>
        <dbReference type="Rhea" id="RHEA:17989"/>
        <dbReference type="Rhea" id="RHEA-COMP:9863"/>
        <dbReference type="Rhea" id="RHEA-COMP:11604"/>
        <dbReference type="ChEBI" id="CHEBI:15378"/>
        <dbReference type="ChEBI" id="CHEBI:29999"/>
        <dbReference type="ChEBI" id="CHEBI:30616"/>
        <dbReference type="ChEBI" id="CHEBI:83421"/>
        <dbReference type="ChEBI" id="CHEBI:456216"/>
        <dbReference type="EC" id="2.7.11.1"/>
    </reaction>
</comment>
<evidence type="ECO:0000256" key="2">
    <source>
        <dbReference type="ARBA" id="ARBA00022679"/>
    </source>
</evidence>
<keyword evidence="2" id="KW-0808">Transferase</keyword>
<name>A0AAW1RZW1_9CHLO</name>
<dbReference type="EMBL" id="JALJOV010001859">
    <property type="protein sequence ID" value="KAK9839393.1"/>
    <property type="molecule type" value="Genomic_DNA"/>
</dbReference>
<proteinExistence type="predicted"/>
<dbReference type="Proteomes" id="UP001485043">
    <property type="component" value="Unassembled WGS sequence"/>
</dbReference>
<dbReference type="Gene3D" id="3.30.200.20">
    <property type="entry name" value="Phosphorylase Kinase, domain 1"/>
    <property type="match status" value="1"/>
</dbReference>
<comment type="caution">
    <text evidence="8">The sequence shown here is derived from an EMBL/GenBank/DDBJ whole genome shotgun (WGS) entry which is preliminary data.</text>
</comment>